<sequence>MDHGTKQAVQLVRSDLLRLASQSHRSEVNQHPVAEVMLVLLKGGQSIPSSSVDGRAGPVQFGRWPSWIDHATRSAILRAGQVQFGGWPSWIDDTTSSAIRRAGPVQFELGGWPSWNGHAVLVPSVKLRPRNSIKLALV</sequence>
<accession>A0A8S9MB51</accession>
<protein>
    <submittedName>
        <fullName evidence="1">Uncharacterized protein</fullName>
    </submittedName>
</protein>
<dbReference type="AlphaFoldDB" id="A0A8S9MB51"/>
<proteinExistence type="predicted"/>
<comment type="caution">
    <text evidence="1">The sequence shown here is derived from an EMBL/GenBank/DDBJ whole genome shotgun (WGS) entry which is preliminary data.</text>
</comment>
<gene>
    <name evidence="1" type="ORF">F2Q68_00039948</name>
</gene>
<evidence type="ECO:0000313" key="1">
    <source>
        <dbReference type="EMBL" id="KAF2617270.1"/>
    </source>
</evidence>
<dbReference type="EMBL" id="QGKW02000007">
    <property type="protein sequence ID" value="KAF2617270.1"/>
    <property type="molecule type" value="Genomic_DNA"/>
</dbReference>
<dbReference type="Proteomes" id="UP000712281">
    <property type="component" value="Unassembled WGS sequence"/>
</dbReference>
<name>A0A8S9MB51_BRACR</name>
<organism evidence="1 2">
    <name type="scientific">Brassica cretica</name>
    <name type="common">Mustard</name>
    <dbReference type="NCBI Taxonomy" id="69181"/>
    <lineage>
        <taxon>Eukaryota</taxon>
        <taxon>Viridiplantae</taxon>
        <taxon>Streptophyta</taxon>
        <taxon>Embryophyta</taxon>
        <taxon>Tracheophyta</taxon>
        <taxon>Spermatophyta</taxon>
        <taxon>Magnoliopsida</taxon>
        <taxon>eudicotyledons</taxon>
        <taxon>Gunneridae</taxon>
        <taxon>Pentapetalae</taxon>
        <taxon>rosids</taxon>
        <taxon>malvids</taxon>
        <taxon>Brassicales</taxon>
        <taxon>Brassicaceae</taxon>
        <taxon>Brassiceae</taxon>
        <taxon>Brassica</taxon>
    </lineage>
</organism>
<evidence type="ECO:0000313" key="2">
    <source>
        <dbReference type="Proteomes" id="UP000712281"/>
    </source>
</evidence>
<reference evidence="1" key="1">
    <citation type="submission" date="2019-12" db="EMBL/GenBank/DDBJ databases">
        <title>Genome sequencing and annotation of Brassica cretica.</title>
        <authorList>
            <person name="Studholme D.J."/>
            <person name="Sarris P.F."/>
        </authorList>
    </citation>
    <scope>NUCLEOTIDE SEQUENCE</scope>
    <source>
        <strain evidence="1">PFS-001/15</strain>
        <tissue evidence="1">Leaf</tissue>
    </source>
</reference>